<evidence type="ECO:0000256" key="1">
    <source>
        <dbReference type="SAM" id="MobiDB-lite"/>
    </source>
</evidence>
<dbReference type="EMBL" id="JACDXJ010000001">
    <property type="protein sequence ID" value="MBA1156741.1"/>
    <property type="molecule type" value="Genomic_DNA"/>
</dbReference>
<evidence type="ECO:0000313" key="4">
    <source>
        <dbReference type="Proteomes" id="UP000572984"/>
    </source>
</evidence>
<proteinExistence type="predicted"/>
<dbReference type="Proteomes" id="UP000572984">
    <property type="component" value="Unassembled WGS sequence"/>
</dbReference>
<dbReference type="RefSeq" id="WP_181052272.1">
    <property type="nucleotide sequence ID" value="NZ_JACDXJ010000001.1"/>
</dbReference>
<sequence>MVPPLFSDGKPILRDWLALKRRLTSLHLDLTTLRLLRALKRFNPQQPRVPAGSPNGGQWTSGDGGSGVGASTDPTPVQVGYREEGRRHTVDLREAEVRGGHAMREHVGKTEAELTGRVEREYWDLRIIELGRKRAGSFFSIGEANEYVNAALDANRAIVEEVAAGREPSAFFTHRLGFVTGREAIVLPERRTIILRRTYGIGVLIIHDKRSPNGFRVHTA</sequence>
<protein>
    <recommendedName>
        <fullName evidence="2">Bacterial CdiA-CT RNAse A domain-containing protein</fullName>
    </recommendedName>
</protein>
<dbReference type="Pfam" id="PF18431">
    <property type="entry name" value="RNAse_A_bac"/>
    <property type="match status" value="1"/>
</dbReference>
<feature type="region of interest" description="Disordered" evidence="1">
    <location>
        <begin position="45"/>
        <end position="78"/>
    </location>
</feature>
<organism evidence="3 4">
    <name type="scientific">Microvirga mediterraneensis</name>
    <dbReference type="NCBI Taxonomy" id="2754695"/>
    <lineage>
        <taxon>Bacteria</taxon>
        <taxon>Pseudomonadati</taxon>
        <taxon>Pseudomonadota</taxon>
        <taxon>Alphaproteobacteria</taxon>
        <taxon>Hyphomicrobiales</taxon>
        <taxon>Methylobacteriaceae</taxon>
        <taxon>Microvirga</taxon>
    </lineage>
</organism>
<name>A0A838BN15_9HYPH</name>
<feature type="domain" description="Bacterial CdiA-CT RNAse A" evidence="2">
    <location>
        <begin position="100"/>
        <end position="220"/>
    </location>
</feature>
<accession>A0A838BN15</accession>
<gene>
    <name evidence="3" type="ORF">H0S73_11450</name>
</gene>
<dbReference type="InterPro" id="IPR041436">
    <property type="entry name" value="RNAse_A_bac"/>
</dbReference>
<reference evidence="3 4" key="1">
    <citation type="submission" date="2020-07" db="EMBL/GenBank/DDBJ databases">
        <title>Draft genome and description of Microvirga mediterraneensis Marseille-Q2068 sp. nov.</title>
        <authorList>
            <person name="Boxberger M."/>
        </authorList>
    </citation>
    <scope>NUCLEOTIDE SEQUENCE [LARGE SCALE GENOMIC DNA]</scope>
    <source>
        <strain evidence="3 4">Marseille-Q2068</strain>
    </source>
</reference>
<comment type="caution">
    <text evidence="3">The sequence shown here is derived from an EMBL/GenBank/DDBJ whole genome shotgun (WGS) entry which is preliminary data.</text>
</comment>
<evidence type="ECO:0000259" key="2">
    <source>
        <dbReference type="Pfam" id="PF18431"/>
    </source>
</evidence>
<evidence type="ECO:0000313" key="3">
    <source>
        <dbReference type="EMBL" id="MBA1156741.1"/>
    </source>
</evidence>
<dbReference type="AlphaFoldDB" id="A0A838BN15"/>
<keyword evidence="4" id="KW-1185">Reference proteome</keyword>